<reference evidence="3" key="1">
    <citation type="submission" date="2020-03" db="EMBL/GenBank/DDBJ databases">
        <title>Draft sequencing of Paenibacilllus sp. S3N08.</title>
        <authorList>
            <person name="Kim D.-U."/>
        </authorList>
    </citation>
    <scope>NUCLEOTIDE SEQUENCE</scope>
    <source>
        <strain evidence="3">S3N08</strain>
    </source>
</reference>
<dbReference type="PANTHER" id="PTHR46558">
    <property type="entry name" value="TRACRIPTIONAL REGULATORY PROTEIN-RELATED-RELATED"/>
    <property type="match status" value="1"/>
</dbReference>
<dbReference type="Proteomes" id="UP001165962">
    <property type="component" value="Unassembled WGS sequence"/>
</dbReference>
<proteinExistence type="predicted"/>
<comment type="caution">
    <text evidence="3">The sequence shown here is derived from an EMBL/GenBank/DDBJ whole genome shotgun (WGS) entry which is preliminary data.</text>
</comment>
<keyword evidence="1" id="KW-0238">DNA-binding</keyword>
<feature type="domain" description="HTH cro/C1-type" evidence="2">
    <location>
        <begin position="9"/>
        <end position="63"/>
    </location>
</feature>
<protein>
    <submittedName>
        <fullName evidence="3">Helix-turn-helix transcriptional regulator</fullName>
    </submittedName>
</protein>
<dbReference type="Pfam" id="PF01381">
    <property type="entry name" value="HTH_3"/>
    <property type="match status" value="1"/>
</dbReference>
<dbReference type="SMART" id="SM00530">
    <property type="entry name" value="HTH_XRE"/>
    <property type="match status" value="1"/>
</dbReference>
<keyword evidence="4" id="KW-1185">Reference proteome</keyword>
<dbReference type="CDD" id="cd00093">
    <property type="entry name" value="HTH_XRE"/>
    <property type="match status" value="1"/>
</dbReference>
<evidence type="ECO:0000313" key="4">
    <source>
        <dbReference type="Proteomes" id="UP001165962"/>
    </source>
</evidence>
<evidence type="ECO:0000256" key="1">
    <source>
        <dbReference type="ARBA" id="ARBA00023125"/>
    </source>
</evidence>
<name>A0ABX0JKC2_9BACL</name>
<sequence length="113" mass="13088">MSLSMGERIRIIRKSNSLNQVEFSNFIGVSQGTLSELEQDKYKPSIDAILAIKDRFNTDIEWLIFGNKNTENKGIFNLAIEGQELDLISLFRELTKNDKDEIVEFIKLKISRY</sequence>
<organism evidence="3 4">
    <name type="scientific">Paenibacillus agricola</name>
    <dbReference type="NCBI Taxonomy" id="2716264"/>
    <lineage>
        <taxon>Bacteria</taxon>
        <taxon>Bacillati</taxon>
        <taxon>Bacillota</taxon>
        <taxon>Bacilli</taxon>
        <taxon>Bacillales</taxon>
        <taxon>Paenibacillaceae</taxon>
        <taxon>Paenibacillus</taxon>
    </lineage>
</organism>
<dbReference type="Gene3D" id="1.10.260.40">
    <property type="entry name" value="lambda repressor-like DNA-binding domains"/>
    <property type="match status" value="1"/>
</dbReference>
<accession>A0ABX0JKC2</accession>
<dbReference type="InterPro" id="IPR001387">
    <property type="entry name" value="Cro/C1-type_HTH"/>
</dbReference>
<dbReference type="InterPro" id="IPR010982">
    <property type="entry name" value="Lambda_DNA-bd_dom_sf"/>
</dbReference>
<gene>
    <name evidence="3" type="ORF">G9U52_37070</name>
</gene>
<dbReference type="PANTHER" id="PTHR46558:SF11">
    <property type="entry name" value="HTH-TYPE TRANSCRIPTIONAL REGULATOR XRE"/>
    <property type="match status" value="1"/>
</dbReference>
<evidence type="ECO:0000259" key="2">
    <source>
        <dbReference type="PROSITE" id="PS50943"/>
    </source>
</evidence>
<dbReference type="RefSeq" id="WP_166157941.1">
    <property type="nucleotide sequence ID" value="NZ_JAAOIW010000031.1"/>
</dbReference>
<dbReference type="EMBL" id="JAAOIW010000031">
    <property type="protein sequence ID" value="NHN35323.1"/>
    <property type="molecule type" value="Genomic_DNA"/>
</dbReference>
<dbReference type="SUPFAM" id="SSF47413">
    <property type="entry name" value="lambda repressor-like DNA-binding domains"/>
    <property type="match status" value="1"/>
</dbReference>
<dbReference type="PROSITE" id="PS50943">
    <property type="entry name" value="HTH_CROC1"/>
    <property type="match status" value="1"/>
</dbReference>
<evidence type="ECO:0000313" key="3">
    <source>
        <dbReference type="EMBL" id="NHN35323.1"/>
    </source>
</evidence>